<feature type="compositionally biased region" description="Basic residues" evidence="1">
    <location>
        <begin position="472"/>
        <end position="498"/>
    </location>
</feature>
<feature type="region of interest" description="Disordered" evidence="1">
    <location>
        <begin position="315"/>
        <end position="369"/>
    </location>
</feature>
<feature type="compositionally biased region" description="Low complexity" evidence="1">
    <location>
        <begin position="178"/>
        <end position="190"/>
    </location>
</feature>
<feature type="compositionally biased region" description="Polar residues" evidence="1">
    <location>
        <begin position="544"/>
        <end position="557"/>
    </location>
</feature>
<evidence type="ECO:0000313" key="2">
    <source>
        <dbReference type="EMBL" id="ESS62605.1"/>
    </source>
</evidence>
<evidence type="ECO:0000256" key="1">
    <source>
        <dbReference type="SAM" id="MobiDB-lite"/>
    </source>
</evidence>
<comment type="caution">
    <text evidence="2">The sequence shown here is derived from an EMBL/GenBank/DDBJ whole genome shotgun (WGS) entry which is preliminary data.</text>
</comment>
<feature type="region of interest" description="Disordered" evidence="1">
    <location>
        <begin position="160"/>
        <end position="237"/>
    </location>
</feature>
<feature type="compositionally biased region" description="Basic residues" evidence="1">
    <location>
        <begin position="191"/>
        <end position="207"/>
    </location>
</feature>
<feature type="compositionally biased region" description="Basic residues" evidence="1">
    <location>
        <begin position="334"/>
        <end position="349"/>
    </location>
</feature>
<name>V5APE1_TRYCR</name>
<feature type="compositionally biased region" description="Low complexity" evidence="1">
    <location>
        <begin position="102"/>
        <end position="111"/>
    </location>
</feature>
<dbReference type="AlphaFoldDB" id="V5APE1"/>
<feature type="compositionally biased region" description="Basic residues" evidence="1">
    <location>
        <begin position="118"/>
        <end position="135"/>
    </location>
</feature>
<feature type="region of interest" description="Disordered" evidence="1">
    <location>
        <begin position="50"/>
        <end position="139"/>
    </location>
</feature>
<accession>V5APE1</accession>
<sequence>MLTKACGIRRAMLSLRPPIRSCDPPASTQWRSVTFSASANASIERRSTATVIGPLNTTESKHAVARPPPTVTDSVSVTPLTQSSVPPPTSPDLAAGTSNGRHAAGTAAAHAVGERRSQRIKARQRSRTAIARHHAHEGQAGHAVVAAALQHPAAGTVALHRHDAARDRQPGDKRRADGNAAHNRHGAAAQRHTRQRRHRRRLAHRPHVVQVQPPAGTDRSTVAAHQRRRDRPLDAHKAQHRIKHREALAKHKAADAAHNRHIRHGEHRVAPQTENRRGRHMHRGRGRAARHLQQHAVKHHTTRQQVHAAANVHRRPARVQRPQHSVAHTQLRLQQRRRVQHKRRRHRVRQPAQLRVAHRSRRHNRRVTDRHVRVRRQVAHKHKRAVVAGQPAHAHLQAPVTRRLAAVAPHVDLRTAVAHAVPQFNAQRAGKHRRHVKHHSHAVLDVHAVHQHRVHGAANRDGSVHRAAPQSQHHRMHSRHPHSSSNQHQRHKKRRTHSRNGPAPHTVPAARTRTHRRPHPPTHTGINKAFLVYRSRPVERNSYFANPLSTDGESSETIPILRYPSTANPNTANNP</sequence>
<feature type="region of interest" description="Disordered" evidence="1">
    <location>
        <begin position="452"/>
        <end position="525"/>
    </location>
</feature>
<reference evidence="2 3" key="1">
    <citation type="journal article" date="2014" name="Genome Announc.">
        <title>Trypanosoma cruzi Clone Dm28c Draft Genome Sequence.</title>
        <authorList>
            <person name="Grisard E.C."/>
            <person name="Teixeira S.M."/>
            <person name="de Almeida L.G."/>
            <person name="Stoco P.H."/>
            <person name="Gerber A.L."/>
            <person name="Talavera-Lopez C."/>
            <person name="Lima O.C."/>
            <person name="Andersson B."/>
            <person name="de Vasconcelos A.T."/>
        </authorList>
    </citation>
    <scope>NUCLEOTIDE SEQUENCE [LARGE SCALE GENOMIC DNA]</scope>
    <source>
        <strain evidence="2 3">Dm28c</strain>
    </source>
</reference>
<dbReference type="EMBL" id="AYLP01000173">
    <property type="protein sequence ID" value="ESS62605.1"/>
    <property type="molecule type" value="Genomic_DNA"/>
</dbReference>
<feature type="compositionally biased region" description="Low complexity" evidence="1">
    <location>
        <begin position="566"/>
        <end position="575"/>
    </location>
</feature>
<organism evidence="2 3">
    <name type="scientific">Trypanosoma cruzi Dm28c</name>
    <dbReference type="NCBI Taxonomy" id="1416333"/>
    <lineage>
        <taxon>Eukaryota</taxon>
        <taxon>Discoba</taxon>
        <taxon>Euglenozoa</taxon>
        <taxon>Kinetoplastea</taxon>
        <taxon>Metakinetoplastina</taxon>
        <taxon>Trypanosomatida</taxon>
        <taxon>Trypanosomatidae</taxon>
        <taxon>Trypanosoma</taxon>
        <taxon>Schizotrypanum</taxon>
    </lineage>
</organism>
<dbReference type="VEuPathDB" id="TriTrypDB:TCDM_09713"/>
<feature type="compositionally biased region" description="Polar residues" evidence="1">
    <location>
        <begin position="71"/>
        <end position="84"/>
    </location>
</feature>
<proteinExistence type="predicted"/>
<feature type="compositionally biased region" description="Basic residues" evidence="1">
    <location>
        <begin position="356"/>
        <end position="365"/>
    </location>
</feature>
<dbReference type="Proteomes" id="UP000017861">
    <property type="component" value="Unassembled WGS sequence"/>
</dbReference>
<feature type="region of interest" description="Disordered" evidence="1">
    <location>
        <begin position="544"/>
        <end position="575"/>
    </location>
</feature>
<gene>
    <name evidence="2" type="ORF">TCDM_09713</name>
</gene>
<feature type="compositionally biased region" description="Basic and acidic residues" evidence="1">
    <location>
        <begin position="160"/>
        <end position="177"/>
    </location>
</feature>
<protein>
    <submittedName>
        <fullName evidence="2">Uncharacterized protein</fullName>
    </submittedName>
</protein>
<evidence type="ECO:0000313" key="3">
    <source>
        <dbReference type="Proteomes" id="UP000017861"/>
    </source>
</evidence>